<feature type="domain" description="HD" evidence="1">
    <location>
        <begin position="34"/>
        <end position="152"/>
    </location>
</feature>
<dbReference type="Gene3D" id="1.10.3210.10">
    <property type="entry name" value="Hypothetical protein af1432"/>
    <property type="match status" value="1"/>
</dbReference>
<dbReference type="SUPFAM" id="SSF109604">
    <property type="entry name" value="HD-domain/PDEase-like"/>
    <property type="match status" value="1"/>
</dbReference>
<dbReference type="CDD" id="cd00077">
    <property type="entry name" value="HDc"/>
    <property type="match status" value="1"/>
</dbReference>
<protein>
    <submittedName>
        <fullName evidence="2">HD family phosphohydrolase</fullName>
    </submittedName>
</protein>
<gene>
    <name evidence="2" type="ORF">JCM14722_17430</name>
</gene>
<organism evidence="2 3">
    <name type="scientific">Pseudodesulfovibrio portus</name>
    <dbReference type="NCBI Taxonomy" id="231439"/>
    <lineage>
        <taxon>Bacteria</taxon>
        <taxon>Pseudomonadati</taxon>
        <taxon>Thermodesulfobacteriota</taxon>
        <taxon>Desulfovibrionia</taxon>
        <taxon>Desulfovibrionales</taxon>
        <taxon>Desulfovibrionaceae</taxon>
    </lineage>
</organism>
<sequence length="262" mass="30351">MNTEIKRCLDWFDAYARGYVNRASKDILLTVQSKISHTMRVLAHVRGIIRETPVREDLAPVAEVAAILHDVGRFPQLINSASFDDRTGYNHAEEGERILRMADVLEPFDETFRELVLTAVRYHNLGLLPEDLTDDERLVLEILRDADKLDALRNTVKYMSPDTPYGKALKSDMVWHDSEVSDEVVKLTLQRKLIPFTAIKWSNDFVLFLTCWIHDLHFPYAYRHLHESGTFEALLDALPEEAPFDRIKKQLRSDLQRFLDQG</sequence>
<accession>A0ABM8AS53</accession>
<keyword evidence="3" id="KW-1185">Reference proteome</keyword>
<dbReference type="EMBL" id="AP026708">
    <property type="protein sequence ID" value="BDQ34201.1"/>
    <property type="molecule type" value="Genomic_DNA"/>
</dbReference>
<name>A0ABM8AS53_9BACT</name>
<evidence type="ECO:0000313" key="3">
    <source>
        <dbReference type="Proteomes" id="UP001061361"/>
    </source>
</evidence>
<proteinExistence type="predicted"/>
<dbReference type="SMART" id="SM00471">
    <property type="entry name" value="HDc"/>
    <property type="match status" value="1"/>
</dbReference>
<evidence type="ECO:0000313" key="2">
    <source>
        <dbReference type="EMBL" id="BDQ34201.1"/>
    </source>
</evidence>
<dbReference type="PROSITE" id="PS51831">
    <property type="entry name" value="HD"/>
    <property type="match status" value="1"/>
</dbReference>
<dbReference type="Proteomes" id="UP001061361">
    <property type="component" value="Chromosome"/>
</dbReference>
<reference evidence="2" key="1">
    <citation type="submission" date="2022-08" db="EMBL/GenBank/DDBJ databases">
        <title>Genome Sequence of the sulphate-reducing bacterium, Pseudodesulfovibrio portus JCM14722.</title>
        <authorList>
            <person name="Kondo R."/>
            <person name="Kataoka T."/>
        </authorList>
    </citation>
    <scope>NUCLEOTIDE SEQUENCE</scope>
    <source>
        <strain evidence="2">JCM 14722</strain>
    </source>
</reference>
<dbReference type="InterPro" id="IPR006674">
    <property type="entry name" value="HD_domain"/>
</dbReference>
<dbReference type="Pfam" id="PF01966">
    <property type="entry name" value="HD"/>
    <property type="match status" value="1"/>
</dbReference>
<dbReference type="InterPro" id="IPR003607">
    <property type="entry name" value="HD/PDEase_dom"/>
</dbReference>
<evidence type="ECO:0000259" key="1">
    <source>
        <dbReference type="PROSITE" id="PS51831"/>
    </source>
</evidence>
<dbReference type="RefSeq" id="WP_264981095.1">
    <property type="nucleotide sequence ID" value="NZ_AP026708.1"/>
</dbReference>